<evidence type="ECO:0000313" key="2">
    <source>
        <dbReference type="EMBL" id="WVY97808.1"/>
    </source>
</evidence>
<proteinExistence type="predicted"/>
<sequence length="172" mass="19621">MNFLIRPDHTFAGVGIEGKMEMLETQFGIRCRNVVELGPWAADVLGMPHLGTCGFGKLALEVLGFDLGRWRRVSGLLYEDSYGDLLLPTVNVCCCYQIGRKLFEKTDISSKIGRKLLAKRVAISAKGGRVIRKKNWLVWFGFRKSRFAVFVMIFLVFVGCIMNFDQFRKSKW</sequence>
<reference evidence="2 3" key="1">
    <citation type="journal article" date="2023" name="Life. Sci Alliance">
        <title>Evolutionary insights into 3D genome organization and epigenetic landscape of Vigna mungo.</title>
        <authorList>
            <person name="Junaid A."/>
            <person name="Singh B."/>
            <person name="Bhatia S."/>
        </authorList>
    </citation>
    <scope>NUCLEOTIDE SEQUENCE [LARGE SCALE GENOMIC DNA]</scope>
    <source>
        <strain evidence="2">Urdbean</strain>
    </source>
</reference>
<dbReference type="InterPro" id="IPR036397">
    <property type="entry name" value="RNaseH_sf"/>
</dbReference>
<dbReference type="Gene3D" id="3.30.420.10">
    <property type="entry name" value="Ribonuclease H-like superfamily/Ribonuclease H"/>
    <property type="match status" value="1"/>
</dbReference>
<keyword evidence="3" id="KW-1185">Reference proteome</keyword>
<dbReference type="Proteomes" id="UP001374535">
    <property type="component" value="Chromosome 9"/>
</dbReference>
<keyword evidence="1" id="KW-0812">Transmembrane</keyword>
<dbReference type="GO" id="GO:0003676">
    <property type="term" value="F:nucleic acid binding"/>
    <property type="evidence" value="ECO:0007669"/>
    <property type="project" value="InterPro"/>
</dbReference>
<protein>
    <submittedName>
        <fullName evidence="2">Uncharacterized protein</fullName>
    </submittedName>
</protein>
<dbReference type="AlphaFoldDB" id="A0AAQ3MVL4"/>
<organism evidence="2 3">
    <name type="scientific">Vigna mungo</name>
    <name type="common">Black gram</name>
    <name type="synonym">Phaseolus mungo</name>
    <dbReference type="NCBI Taxonomy" id="3915"/>
    <lineage>
        <taxon>Eukaryota</taxon>
        <taxon>Viridiplantae</taxon>
        <taxon>Streptophyta</taxon>
        <taxon>Embryophyta</taxon>
        <taxon>Tracheophyta</taxon>
        <taxon>Spermatophyta</taxon>
        <taxon>Magnoliopsida</taxon>
        <taxon>eudicotyledons</taxon>
        <taxon>Gunneridae</taxon>
        <taxon>Pentapetalae</taxon>
        <taxon>rosids</taxon>
        <taxon>fabids</taxon>
        <taxon>Fabales</taxon>
        <taxon>Fabaceae</taxon>
        <taxon>Papilionoideae</taxon>
        <taxon>50 kb inversion clade</taxon>
        <taxon>NPAAA clade</taxon>
        <taxon>indigoferoid/millettioid clade</taxon>
        <taxon>Phaseoleae</taxon>
        <taxon>Vigna</taxon>
    </lineage>
</organism>
<feature type="transmembrane region" description="Helical" evidence="1">
    <location>
        <begin position="147"/>
        <end position="164"/>
    </location>
</feature>
<accession>A0AAQ3MVL4</accession>
<evidence type="ECO:0000256" key="1">
    <source>
        <dbReference type="SAM" id="Phobius"/>
    </source>
</evidence>
<gene>
    <name evidence="2" type="ORF">V8G54_029959</name>
</gene>
<keyword evidence="1" id="KW-1133">Transmembrane helix</keyword>
<keyword evidence="1" id="KW-0472">Membrane</keyword>
<dbReference type="SUPFAM" id="SSF53098">
    <property type="entry name" value="Ribonuclease H-like"/>
    <property type="match status" value="1"/>
</dbReference>
<name>A0AAQ3MVL4_VIGMU</name>
<evidence type="ECO:0000313" key="3">
    <source>
        <dbReference type="Proteomes" id="UP001374535"/>
    </source>
</evidence>
<dbReference type="EMBL" id="CP144692">
    <property type="protein sequence ID" value="WVY97808.1"/>
    <property type="molecule type" value="Genomic_DNA"/>
</dbReference>
<dbReference type="InterPro" id="IPR012337">
    <property type="entry name" value="RNaseH-like_sf"/>
</dbReference>